<evidence type="ECO:0000313" key="3">
    <source>
        <dbReference type="Proteomes" id="UP001552299"/>
    </source>
</evidence>
<name>A0ABD0URR7_DENTH</name>
<accession>A0ABD0URR7</accession>
<feature type="compositionally biased region" description="Basic and acidic residues" evidence="1">
    <location>
        <begin position="19"/>
        <end position="36"/>
    </location>
</feature>
<feature type="region of interest" description="Disordered" evidence="1">
    <location>
        <begin position="74"/>
        <end position="104"/>
    </location>
</feature>
<dbReference type="EMBL" id="JANQDX010000013">
    <property type="protein sequence ID" value="KAL0913056.1"/>
    <property type="molecule type" value="Genomic_DNA"/>
</dbReference>
<feature type="compositionally biased region" description="Basic and acidic residues" evidence="1">
    <location>
        <begin position="288"/>
        <end position="299"/>
    </location>
</feature>
<evidence type="ECO:0000256" key="1">
    <source>
        <dbReference type="SAM" id="MobiDB-lite"/>
    </source>
</evidence>
<feature type="compositionally biased region" description="Acidic residues" evidence="1">
    <location>
        <begin position="258"/>
        <end position="269"/>
    </location>
</feature>
<feature type="compositionally biased region" description="Polar residues" evidence="1">
    <location>
        <begin position="1"/>
        <end position="18"/>
    </location>
</feature>
<feature type="region of interest" description="Disordered" evidence="1">
    <location>
        <begin position="230"/>
        <end position="332"/>
    </location>
</feature>
<feature type="compositionally biased region" description="Basic and acidic residues" evidence="1">
    <location>
        <begin position="306"/>
        <end position="323"/>
    </location>
</feature>
<comment type="caution">
    <text evidence="2">The sequence shown here is derived from an EMBL/GenBank/DDBJ whole genome shotgun (WGS) entry which is preliminary data.</text>
</comment>
<reference evidence="2 3" key="1">
    <citation type="journal article" date="2024" name="Plant Biotechnol. J.">
        <title>Dendrobium thyrsiflorum genome and its molecular insights into genes involved in important horticultural traits.</title>
        <authorList>
            <person name="Chen B."/>
            <person name="Wang J.Y."/>
            <person name="Zheng P.J."/>
            <person name="Li K.L."/>
            <person name="Liang Y.M."/>
            <person name="Chen X.F."/>
            <person name="Zhang C."/>
            <person name="Zhao X."/>
            <person name="He X."/>
            <person name="Zhang G.Q."/>
            <person name="Liu Z.J."/>
            <person name="Xu Q."/>
        </authorList>
    </citation>
    <scope>NUCLEOTIDE SEQUENCE [LARGE SCALE GENOMIC DNA]</scope>
    <source>
        <strain evidence="2">GZMU011</strain>
    </source>
</reference>
<keyword evidence="3" id="KW-1185">Reference proteome</keyword>
<proteinExistence type="predicted"/>
<feature type="region of interest" description="Disordered" evidence="1">
    <location>
        <begin position="1"/>
        <end position="36"/>
    </location>
</feature>
<dbReference type="AlphaFoldDB" id="A0ABD0URR7"/>
<protein>
    <submittedName>
        <fullName evidence="2">Uncharacterized protein</fullName>
    </submittedName>
</protein>
<gene>
    <name evidence="2" type="ORF">M5K25_016487</name>
</gene>
<dbReference type="Proteomes" id="UP001552299">
    <property type="component" value="Unassembled WGS sequence"/>
</dbReference>
<evidence type="ECO:0000313" key="2">
    <source>
        <dbReference type="EMBL" id="KAL0913056.1"/>
    </source>
</evidence>
<sequence>MLLKVEQTTVWSSKSVNGSKEDGSFGRRDGTTWGRDAGETSRMEERFFGIEGRFPSMESCFGNMKGMMKTLIKMQSKASPATPRADWKGKKVQEDDDEPPASLNSRELTLSFPIESHRQTLADDQLSGELKPTLPKRFQPDPELLQLRFLKEKYTWTDYRFRENLNGPNCPLNQAAAIISINAAAARGLSKPLRVCCVSLRHRRATRELYLSLWDIVKGKLDQEDEPIKCEAQDLPKNQSLKTPIGKLRHKEETEDRSGEDEVSSFDEGVDVRSKSKKRNGARTANKVLDESDKEKIEEGTEDEGEKDRRAVRQGEEGDRDWEPETAIAGDL</sequence>
<organism evidence="2 3">
    <name type="scientific">Dendrobium thyrsiflorum</name>
    <name type="common">Pinecone-like raceme dendrobium</name>
    <name type="synonym">Orchid</name>
    <dbReference type="NCBI Taxonomy" id="117978"/>
    <lineage>
        <taxon>Eukaryota</taxon>
        <taxon>Viridiplantae</taxon>
        <taxon>Streptophyta</taxon>
        <taxon>Embryophyta</taxon>
        <taxon>Tracheophyta</taxon>
        <taxon>Spermatophyta</taxon>
        <taxon>Magnoliopsida</taxon>
        <taxon>Liliopsida</taxon>
        <taxon>Asparagales</taxon>
        <taxon>Orchidaceae</taxon>
        <taxon>Epidendroideae</taxon>
        <taxon>Malaxideae</taxon>
        <taxon>Dendrobiinae</taxon>
        <taxon>Dendrobium</taxon>
    </lineage>
</organism>